<dbReference type="InterPro" id="IPR035971">
    <property type="entry name" value="CBD_sf"/>
</dbReference>
<dbReference type="GO" id="GO:0030248">
    <property type="term" value="F:cellulose binding"/>
    <property type="evidence" value="ECO:0007669"/>
    <property type="project" value="InterPro"/>
</dbReference>
<evidence type="ECO:0000313" key="6">
    <source>
        <dbReference type="Proteomes" id="UP000838763"/>
    </source>
</evidence>
<feature type="compositionally biased region" description="Low complexity" evidence="2">
    <location>
        <begin position="62"/>
        <end position="84"/>
    </location>
</feature>
<accession>A0A9P1H380</accession>
<dbReference type="SUPFAM" id="SSF57180">
    <property type="entry name" value="Cellulose-binding domain"/>
    <property type="match status" value="1"/>
</dbReference>
<reference evidence="5" key="1">
    <citation type="submission" date="2022-11" db="EMBL/GenBank/DDBJ databases">
        <authorList>
            <person name="Scott C."/>
            <person name="Bruce N."/>
        </authorList>
    </citation>
    <scope>NUCLEOTIDE SEQUENCE</scope>
</reference>
<dbReference type="AlphaFoldDB" id="A0A9P1H380"/>
<dbReference type="GO" id="GO:0005576">
    <property type="term" value="C:extracellular region"/>
    <property type="evidence" value="ECO:0007669"/>
    <property type="project" value="InterPro"/>
</dbReference>
<evidence type="ECO:0000256" key="2">
    <source>
        <dbReference type="SAM" id="MobiDB-lite"/>
    </source>
</evidence>
<evidence type="ECO:0000313" key="5">
    <source>
        <dbReference type="EMBL" id="CAI4214525.1"/>
    </source>
</evidence>
<dbReference type="SMART" id="SM00236">
    <property type="entry name" value="fCBD"/>
    <property type="match status" value="1"/>
</dbReference>
<dbReference type="PROSITE" id="PS51164">
    <property type="entry name" value="CBM1_2"/>
    <property type="match status" value="1"/>
</dbReference>
<comment type="caution">
    <text evidence="5">The sequence shown here is derived from an EMBL/GenBank/DDBJ whole genome shotgun (WGS) entry which is preliminary data.</text>
</comment>
<feature type="region of interest" description="Disordered" evidence="2">
    <location>
        <begin position="61"/>
        <end position="101"/>
    </location>
</feature>
<organism evidence="5 6">
    <name type="scientific">Parascedosporium putredinis</name>
    <dbReference type="NCBI Taxonomy" id="1442378"/>
    <lineage>
        <taxon>Eukaryota</taxon>
        <taxon>Fungi</taxon>
        <taxon>Dikarya</taxon>
        <taxon>Ascomycota</taxon>
        <taxon>Pezizomycotina</taxon>
        <taxon>Sordariomycetes</taxon>
        <taxon>Hypocreomycetidae</taxon>
        <taxon>Microascales</taxon>
        <taxon>Microascaceae</taxon>
        <taxon>Parascedosporium</taxon>
    </lineage>
</organism>
<dbReference type="EMBL" id="CALLCH030000011">
    <property type="protein sequence ID" value="CAI4214525.1"/>
    <property type="molecule type" value="Genomic_DNA"/>
</dbReference>
<gene>
    <name evidence="5" type="ORF">PPNO1_LOCUS4259</name>
</gene>
<dbReference type="Proteomes" id="UP000838763">
    <property type="component" value="Unassembled WGS sequence"/>
</dbReference>
<dbReference type="PROSITE" id="PS00562">
    <property type="entry name" value="CBM1_1"/>
    <property type="match status" value="1"/>
</dbReference>
<dbReference type="Pfam" id="PF00734">
    <property type="entry name" value="CBM_1"/>
    <property type="match status" value="1"/>
</dbReference>
<feature type="domain" description="CBM1" evidence="4">
    <location>
        <begin position="18"/>
        <end position="54"/>
    </location>
</feature>
<dbReference type="OrthoDB" id="2425929at2759"/>
<evidence type="ECO:0000259" key="4">
    <source>
        <dbReference type="PROSITE" id="PS51164"/>
    </source>
</evidence>
<keyword evidence="6" id="KW-1185">Reference proteome</keyword>
<proteinExistence type="predicted"/>
<evidence type="ECO:0000256" key="3">
    <source>
        <dbReference type="SAM" id="SignalP"/>
    </source>
</evidence>
<feature type="chain" id="PRO_5040456097" description="CBM1 domain-containing protein" evidence="3">
    <location>
        <begin position="19"/>
        <end position="101"/>
    </location>
</feature>
<name>A0A9P1H380_9PEZI</name>
<dbReference type="GO" id="GO:0005975">
    <property type="term" value="P:carbohydrate metabolic process"/>
    <property type="evidence" value="ECO:0007669"/>
    <property type="project" value="InterPro"/>
</dbReference>
<protein>
    <recommendedName>
        <fullName evidence="4">CBM1 domain-containing protein</fullName>
    </recommendedName>
</protein>
<dbReference type="InterPro" id="IPR000254">
    <property type="entry name" value="CBD"/>
</dbReference>
<sequence length="101" mass="10634">MVKASIVGAMVLAGLASAQQAVWGQCGGINWTGPTTCAAGSYCIHYNDWYFQCIPGNDPNAPSSTTLKTSTTAPPKSSSTTAPLRRPPPPPVPDQHLLRPR</sequence>
<keyword evidence="1 3" id="KW-0732">Signal</keyword>
<feature type="signal peptide" evidence="3">
    <location>
        <begin position="1"/>
        <end position="18"/>
    </location>
</feature>
<evidence type="ECO:0000256" key="1">
    <source>
        <dbReference type="ARBA" id="ARBA00022729"/>
    </source>
</evidence>